<feature type="transmembrane region" description="Helical" evidence="1">
    <location>
        <begin position="15"/>
        <end position="42"/>
    </location>
</feature>
<keyword evidence="1" id="KW-0472">Membrane</keyword>
<evidence type="ECO:0000313" key="2">
    <source>
        <dbReference type="EMBL" id="MPC57236.1"/>
    </source>
</evidence>
<name>A0A5B7GI16_PORTR</name>
<gene>
    <name evidence="2" type="ORF">E2C01_051213</name>
</gene>
<dbReference type="Proteomes" id="UP000324222">
    <property type="component" value="Unassembled WGS sequence"/>
</dbReference>
<dbReference type="OrthoDB" id="9881476at2759"/>
<keyword evidence="1" id="KW-1133">Transmembrane helix</keyword>
<protein>
    <submittedName>
        <fullName evidence="2">Uncharacterized protein</fullName>
    </submittedName>
</protein>
<evidence type="ECO:0000313" key="3">
    <source>
        <dbReference type="Proteomes" id="UP000324222"/>
    </source>
</evidence>
<keyword evidence="3" id="KW-1185">Reference proteome</keyword>
<sequence length="65" mass="7159">MSSVSTLHDSPPGEAYLMLGMIVTIVVMTIGSIGNLLTLFTISHQFYMPRKYSLISPSDDTSKKH</sequence>
<proteinExistence type="predicted"/>
<evidence type="ECO:0000256" key="1">
    <source>
        <dbReference type="SAM" id="Phobius"/>
    </source>
</evidence>
<reference evidence="2 3" key="1">
    <citation type="submission" date="2019-05" db="EMBL/GenBank/DDBJ databases">
        <title>Another draft genome of Portunus trituberculatus and its Hox gene families provides insights of decapod evolution.</title>
        <authorList>
            <person name="Jeong J.-H."/>
            <person name="Song I."/>
            <person name="Kim S."/>
            <person name="Choi T."/>
            <person name="Kim D."/>
            <person name="Ryu S."/>
            <person name="Kim W."/>
        </authorList>
    </citation>
    <scope>NUCLEOTIDE SEQUENCE [LARGE SCALE GENOMIC DNA]</scope>
    <source>
        <tissue evidence="2">Muscle</tissue>
    </source>
</reference>
<dbReference type="EMBL" id="VSRR010014617">
    <property type="protein sequence ID" value="MPC57236.1"/>
    <property type="molecule type" value="Genomic_DNA"/>
</dbReference>
<comment type="caution">
    <text evidence="2">The sequence shown here is derived from an EMBL/GenBank/DDBJ whole genome shotgun (WGS) entry which is preliminary data.</text>
</comment>
<accession>A0A5B7GI16</accession>
<keyword evidence="1" id="KW-0812">Transmembrane</keyword>
<dbReference type="AlphaFoldDB" id="A0A5B7GI16"/>
<organism evidence="2 3">
    <name type="scientific">Portunus trituberculatus</name>
    <name type="common">Swimming crab</name>
    <name type="synonym">Neptunus trituberculatus</name>
    <dbReference type="NCBI Taxonomy" id="210409"/>
    <lineage>
        <taxon>Eukaryota</taxon>
        <taxon>Metazoa</taxon>
        <taxon>Ecdysozoa</taxon>
        <taxon>Arthropoda</taxon>
        <taxon>Crustacea</taxon>
        <taxon>Multicrustacea</taxon>
        <taxon>Malacostraca</taxon>
        <taxon>Eumalacostraca</taxon>
        <taxon>Eucarida</taxon>
        <taxon>Decapoda</taxon>
        <taxon>Pleocyemata</taxon>
        <taxon>Brachyura</taxon>
        <taxon>Eubrachyura</taxon>
        <taxon>Portunoidea</taxon>
        <taxon>Portunidae</taxon>
        <taxon>Portuninae</taxon>
        <taxon>Portunus</taxon>
    </lineage>
</organism>